<comment type="function">
    <text evidence="5">Modulates RecA activity.</text>
</comment>
<gene>
    <name evidence="5" type="primary">recX</name>
    <name evidence="10" type="ORF">ENR23_07655</name>
</gene>
<dbReference type="InterPro" id="IPR053925">
    <property type="entry name" value="RecX_HTH_3rd"/>
</dbReference>
<evidence type="ECO:0000259" key="9">
    <source>
        <dbReference type="Pfam" id="PF21982"/>
    </source>
</evidence>
<name>A0A832I3W9_UNCEI</name>
<dbReference type="AlphaFoldDB" id="A0A832I3W9"/>
<dbReference type="GO" id="GO:0005737">
    <property type="term" value="C:cytoplasm"/>
    <property type="evidence" value="ECO:0007669"/>
    <property type="project" value="UniProtKB-SubCell"/>
</dbReference>
<evidence type="ECO:0000256" key="5">
    <source>
        <dbReference type="HAMAP-Rule" id="MF_01114"/>
    </source>
</evidence>
<evidence type="ECO:0000259" key="8">
    <source>
        <dbReference type="Pfam" id="PF21981"/>
    </source>
</evidence>
<accession>A0A832I3W9</accession>
<dbReference type="HAMAP" id="MF_01114">
    <property type="entry name" value="RecX"/>
    <property type="match status" value="1"/>
</dbReference>
<feature type="domain" description="RecX first three-helical" evidence="9">
    <location>
        <begin position="19"/>
        <end position="58"/>
    </location>
</feature>
<comment type="similarity">
    <text evidence="2 5">Belongs to the RecX family.</text>
</comment>
<dbReference type="GO" id="GO:0006282">
    <property type="term" value="P:regulation of DNA repair"/>
    <property type="evidence" value="ECO:0007669"/>
    <property type="project" value="UniProtKB-UniRule"/>
</dbReference>
<comment type="caution">
    <text evidence="10">The sequence shown here is derived from an EMBL/GenBank/DDBJ whole genome shotgun (WGS) entry which is preliminary data.</text>
</comment>
<dbReference type="EMBL" id="DSQF01000016">
    <property type="protein sequence ID" value="HGZ43286.1"/>
    <property type="molecule type" value="Genomic_DNA"/>
</dbReference>
<dbReference type="Pfam" id="PF21982">
    <property type="entry name" value="RecX_HTH1"/>
    <property type="match status" value="1"/>
</dbReference>
<organism evidence="10">
    <name type="scientific">Eiseniibacteriota bacterium</name>
    <dbReference type="NCBI Taxonomy" id="2212470"/>
    <lineage>
        <taxon>Bacteria</taxon>
        <taxon>Candidatus Eiseniibacteriota</taxon>
    </lineage>
</organism>
<evidence type="ECO:0000256" key="3">
    <source>
        <dbReference type="ARBA" id="ARBA00018111"/>
    </source>
</evidence>
<keyword evidence="4 5" id="KW-0963">Cytoplasm</keyword>
<evidence type="ECO:0000256" key="2">
    <source>
        <dbReference type="ARBA" id="ARBA00009695"/>
    </source>
</evidence>
<proteinExistence type="inferred from homology"/>
<dbReference type="InterPro" id="IPR036388">
    <property type="entry name" value="WH-like_DNA-bd_sf"/>
</dbReference>
<dbReference type="PANTHER" id="PTHR33602">
    <property type="entry name" value="REGULATORY PROTEIN RECX FAMILY PROTEIN"/>
    <property type="match status" value="1"/>
</dbReference>
<dbReference type="InterPro" id="IPR053926">
    <property type="entry name" value="RecX_HTH_1st"/>
</dbReference>
<feature type="region of interest" description="Disordered" evidence="6">
    <location>
        <begin position="1"/>
        <end position="20"/>
    </location>
</feature>
<dbReference type="PANTHER" id="PTHR33602:SF1">
    <property type="entry name" value="REGULATORY PROTEIN RECX FAMILY PROTEIN"/>
    <property type="match status" value="1"/>
</dbReference>
<dbReference type="InterPro" id="IPR053924">
    <property type="entry name" value="RecX_HTH_2nd"/>
</dbReference>
<dbReference type="Pfam" id="PF21981">
    <property type="entry name" value="RecX_HTH3"/>
    <property type="match status" value="1"/>
</dbReference>
<dbReference type="InterPro" id="IPR003783">
    <property type="entry name" value="Regulatory_RecX"/>
</dbReference>
<dbReference type="Gene3D" id="1.10.10.10">
    <property type="entry name" value="Winged helix-like DNA-binding domain superfamily/Winged helix DNA-binding domain"/>
    <property type="match status" value="3"/>
</dbReference>
<feature type="domain" description="RecX third three-helical" evidence="8">
    <location>
        <begin position="117"/>
        <end position="163"/>
    </location>
</feature>
<dbReference type="Pfam" id="PF02631">
    <property type="entry name" value="RecX_HTH2"/>
    <property type="match status" value="1"/>
</dbReference>
<evidence type="ECO:0000256" key="4">
    <source>
        <dbReference type="ARBA" id="ARBA00022490"/>
    </source>
</evidence>
<feature type="domain" description="RecX second three-helical" evidence="7">
    <location>
        <begin position="65"/>
        <end position="105"/>
    </location>
</feature>
<evidence type="ECO:0000259" key="7">
    <source>
        <dbReference type="Pfam" id="PF02631"/>
    </source>
</evidence>
<evidence type="ECO:0000256" key="6">
    <source>
        <dbReference type="SAM" id="MobiDB-lite"/>
    </source>
</evidence>
<reference evidence="10" key="1">
    <citation type="journal article" date="2020" name="mSystems">
        <title>Genome- and Community-Level Interaction Insights into Carbon Utilization and Element Cycling Functions of Hydrothermarchaeota in Hydrothermal Sediment.</title>
        <authorList>
            <person name="Zhou Z."/>
            <person name="Liu Y."/>
            <person name="Xu W."/>
            <person name="Pan J."/>
            <person name="Luo Z.H."/>
            <person name="Li M."/>
        </authorList>
    </citation>
    <scope>NUCLEOTIDE SEQUENCE [LARGE SCALE GENOMIC DNA]</scope>
    <source>
        <strain evidence="10">SpSt-381</strain>
    </source>
</reference>
<comment type="subcellular location">
    <subcellularLocation>
        <location evidence="1 5">Cytoplasm</location>
    </subcellularLocation>
</comment>
<sequence>MTGRRTDAPPPRSDDADGCREAALRLLERTRRTRLDLRRRLRDRGYAPATVETVLDRLAAVGLVDDAEFARAWLAGRRGRRPAGWRRLEAELRAKGVAPDDVARARAALEEREGAGDELAAARRVAAQAARRLAALEPRARRRRLWALLARRGFDGDVIEEALRGDEAVARAEEDGAEG</sequence>
<evidence type="ECO:0000313" key="10">
    <source>
        <dbReference type="EMBL" id="HGZ43286.1"/>
    </source>
</evidence>
<protein>
    <recommendedName>
        <fullName evidence="3 5">Regulatory protein RecX</fullName>
    </recommendedName>
</protein>
<evidence type="ECO:0000256" key="1">
    <source>
        <dbReference type="ARBA" id="ARBA00004496"/>
    </source>
</evidence>